<dbReference type="InterPro" id="IPR005182">
    <property type="entry name" value="YdbS-like_PH"/>
</dbReference>
<feature type="transmembrane region" description="Helical" evidence="1">
    <location>
        <begin position="35"/>
        <end position="59"/>
    </location>
</feature>
<comment type="caution">
    <text evidence="3">The sequence shown here is derived from an EMBL/GenBank/DDBJ whole genome shotgun (WGS) entry which is preliminary data.</text>
</comment>
<organism evidence="3 4">
    <name type="scientific">Alkalisalibacterium limincola</name>
    <dbReference type="NCBI Taxonomy" id="2699169"/>
    <lineage>
        <taxon>Bacteria</taxon>
        <taxon>Pseudomonadati</taxon>
        <taxon>Pseudomonadota</taxon>
        <taxon>Gammaproteobacteria</taxon>
        <taxon>Lysobacterales</taxon>
        <taxon>Lysobacteraceae</taxon>
        <taxon>Alkalisalibacterium</taxon>
    </lineage>
</organism>
<proteinExistence type="predicted"/>
<keyword evidence="1" id="KW-0812">Transmembrane</keyword>
<reference evidence="3 4" key="1">
    <citation type="submission" date="2019-08" db="EMBL/GenBank/DDBJ databases">
        <authorList>
            <person name="Karlyshev A.V."/>
        </authorList>
    </citation>
    <scope>NUCLEOTIDE SEQUENCE [LARGE SCALE GENOMIC DNA]</scope>
    <source>
        <strain evidence="3 4">Alg18-2.2</strain>
    </source>
</reference>
<dbReference type="RefSeq" id="WP_147892518.1">
    <property type="nucleotide sequence ID" value="NZ_VRTS01000011.1"/>
</dbReference>
<name>A0A5C8KJL7_9GAMM</name>
<dbReference type="PANTHER" id="PTHR34473">
    <property type="entry name" value="UPF0699 TRANSMEMBRANE PROTEIN YDBS"/>
    <property type="match status" value="1"/>
</dbReference>
<evidence type="ECO:0000313" key="3">
    <source>
        <dbReference type="EMBL" id="TXK59743.1"/>
    </source>
</evidence>
<keyword evidence="1" id="KW-0472">Membrane</keyword>
<feature type="transmembrane region" description="Helical" evidence="1">
    <location>
        <begin position="65"/>
        <end position="83"/>
    </location>
</feature>
<sequence>MHAEPQHPHALPEAWTRNGLYSGDWEALPAKARTAYILSSLLGFGLPATGAALTLGILFHDRGGWVVALAALGWLVVLGLATLHGHVRHRRTRFLLDEVGLRIRRGLWWRSETLVPRSRVQHLDLERGPIERMLGLASLVVHTAGTRMNAVRLAGMGAVRGREVRNDLIDRDGDDDDAV</sequence>
<gene>
    <name evidence="3" type="ORF">FU658_13285</name>
</gene>
<accession>A0A5C8KJL7</accession>
<evidence type="ECO:0000259" key="2">
    <source>
        <dbReference type="Pfam" id="PF03703"/>
    </source>
</evidence>
<dbReference type="Pfam" id="PF03703">
    <property type="entry name" value="bPH_2"/>
    <property type="match status" value="1"/>
</dbReference>
<keyword evidence="4" id="KW-1185">Reference proteome</keyword>
<protein>
    <submittedName>
        <fullName evidence="3">PH domain-containing protein</fullName>
    </submittedName>
</protein>
<evidence type="ECO:0000313" key="4">
    <source>
        <dbReference type="Proteomes" id="UP000321248"/>
    </source>
</evidence>
<dbReference type="OrthoDB" id="1750577at2"/>
<dbReference type="EMBL" id="VRTS01000011">
    <property type="protein sequence ID" value="TXK59743.1"/>
    <property type="molecule type" value="Genomic_DNA"/>
</dbReference>
<dbReference type="PANTHER" id="PTHR34473:SF3">
    <property type="entry name" value="TRANSMEMBRANE PROTEIN-RELATED"/>
    <property type="match status" value="1"/>
</dbReference>
<feature type="domain" description="YdbS-like PH" evidence="2">
    <location>
        <begin position="90"/>
        <end position="166"/>
    </location>
</feature>
<evidence type="ECO:0000256" key="1">
    <source>
        <dbReference type="SAM" id="Phobius"/>
    </source>
</evidence>
<keyword evidence="1" id="KW-1133">Transmembrane helix</keyword>
<dbReference type="Proteomes" id="UP000321248">
    <property type="component" value="Unassembled WGS sequence"/>
</dbReference>
<dbReference type="AlphaFoldDB" id="A0A5C8KJL7"/>